<dbReference type="Proteomes" id="UP001501265">
    <property type="component" value="Unassembled WGS sequence"/>
</dbReference>
<gene>
    <name evidence="1" type="ORF">GCM10023220_21430</name>
</gene>
<accession>A0ABP9BIY4</accession>
<sequence length="73" mass="7296">MGKYGLQGMQKSTGPAPSLARASAAIDGLCAAVERNSEVTSPAKVTSVAETARAGGARAAHEYGPACAAVHLR</sequence>
<organism evidence="1 2">
    <name type="scientific">Streptomyces ziwulingensis</name>
    <dbReference type="NCBI Taxonomy" id="1045501"/>
    <lineage>
        <taxon>Bacteria</taxon>
        <taxon>Bacillati</taxon>
        <taxon>Actinomycetota</taxon>
        <taxon>Actinomycetes</taxon>
        <taxon>Kitasatosporales</taxon>
        <taxon>Streptomycetaceae</taxon>
        <taxon>Streptomyces</taxon>
    </lineage>
</organism>
<reference evidence="2" key="1">
    <citation type="journal article" date="2019" name="Int. J. Syst. Evol. Microbiol.">
        <title>The Global Catalogue of Microorganisms (GCM) 10K type strain sequencing project: providing services to taxonomists for standard genome sequencing and annotation.</title>
        <authorList>
            <consortium name="The Broad Institute Genomics Platform"/>
            <consortium name="The Broad Institute Genome Sequencing Center for Infectious Disease"/>
            <person name="Wu L."/>
            <person name="Ma J."/>
        </authorList>
    </citation>
    <scope>NUCLEOTIDE SEQUENCE [LARGE SCALE GENOMIC DNA]</scope>
    <source>
        <strain evidence="2">JCM 18081</strain>
    </source>
</reference>
<proteinExistence type="predicted"/>
<evidence type="ECO:0000313" key="1">
    <source>
        <dbReference type="EMBL" id="GAA4794831.1"/>
    </source>
</evidence>
<keyword evidence="2" id="KW-1185">Reference proteome</keyword>
<comment type="caution">
    <text evidence="1">The sequence shown here is derived from an EMBL/GenBank/DDBJ whole genome shotgun (WGS) entry which is preliminary data.</text>
</comment>
<dbReference type="EMBL" id="BAABIG010000021">
    <property type="protein sequence ID" value="GAA4794831.1"/>
    <property type="molecule type" value="Genomic_DNA"/>
</dbReference>
<evidence type="ECO:0000313" key="2">
    <source>
        <dbReference type="Proteomes" id="UP001501265"/>
    </source>
</evidence>
<protein>
    <submittedName>
        <fullName evidence="1">Uncharacterized protein</fullName>
    </submittedName>
</protein>
<name>A0ABP9BIY4_9ACTN</name>